<dbReference type="EMBL" id="BARS01001615">
    <property type="protein sequence ID" value="GAF74150.1"/>
    <property type="molecule type" value="Genomic_DNA"/>
</dbReference>
<dbReference type="AlphaFoldDB" id="X0TDM3"/>
<organism evidence="1">
    <name type="scientific">marine sediment metagenome</name>
    <dbReference type="NCBI Taxonomy" id="412755"/>
    <lineage>
        <taxon>unclassified sequences</taxon>
        <taxon>metagenomes</taxon>
        <taxon>ecological metagenomes</taxon>
    </lineage>
</organism>
<protein>
    <submittedName>
        <fullName evidence="1">Uncharacterized protein</fullName>
    </submittedName>
</protein>
<accession>X0TDM3</accession>
<name>X0TDM3_9ZZZZ</name>
<reference evidence="1" key="1">
    <citation type="journal article" date="2014" name="Front. Microbiol.">
        <title>High frequency of phylogenetically diverse reductive dehalogenase-homologous genes in deep subseafloor sedimentary metagenomes.</title>
        <authorList>
            <person name="Kawai M."/>
            <person name="Futagami T."/>
            <person name="Toyoda A."/>
            <person name="Takaki Y."/>
            <person name="Nishi S."/>
            <person name="Hori S."/>
            <person name="Arai W."/>
            <person name="Tsubouchi T."/>
            <person name="Morono Y."/>
            <person name="Uchiyama I."/>
            <person name="Ito T."/>
            <person name="Fujiyama A."/>
            <person name="Inagaki F."/>
            <person name="Takami H."/>
        </authorList>
    </citation>
    <scope>NUCLEOTIDE SEQUENCE</scope>
    <source>
        <strain evidence="1">Expedition CK06-06</strain>
    </source>
</reference>
<sequence>MIVYHGTTAKRAEAICRHGFLPKRPSRRVWFASGKGYARGRAKTQARRARDRAVVLACVLNLGQLKTQLGPKRVFNRNGIIAINGPVPVSVIRSHPLSAGQPCSPEEIAMWANTILGLKHYKGVSPNHKGVNELSKWMVEHISSKPARPVKTGQLFEQARHFMPEFFRDAKLDPKSGVAYRVTRRGEMMLKIETPVDDLEERELE</sequence>
<comment type="caution">
    <text evidence="1">The sequence shown here is derived from an EMBL/GenBank/DDBJ whole genome shotgun (WGS) entry which is preliminary data.</text>
</comment>
<gene>
    <name evidence="1" type="ORF">S01H1_03068</name>
</gene>
<proteinExistence type="predicted"/>
<feature type="non-terminal residue" evidence="1">
    <location>
        <position position="205"/>
    </location>
</feature>
<evidence type="ECO:0000313" key="1">
    <source>
        <dbReference type="EMBL" id="GAF74150.1"/>
    </source>
</evidence>